<dbReference type="OrthoDB" id="6437659at2759"/>
<proteinExistence type="predicted"/>
<dbReference type="AlphaFoldDB" id="A0A4Y2GL35"/>
<reference evidence="1 2" key="1">
    <citation type="journal article" date="2019" name="Sci. Rep.">
        <title>Orb-weaving spider Araneus ventricosus genome elucidates the spidroin gene catalogue.</title>
        <authorList>
            <person name="Kono N."/>
            <person name="Nakamura H."/>
            <person name="Ohtoshi R."/>
            <person name="Moran D.A.P."/>
            <person name="Shinohara A."/>
            <person name="Yoshida Y."/>
            <person name="Fujiwara M."/>
            <person name="Mori M."/>
            <person name="Tomita M."/>
            <person name="Arakawa K."/>
        </authorList>
    </citation>
    <scope>NUCLEOTIDE SEQUENCE [LARGE SCALE GENOMIC DNA]</scope>
</reference>
<name>A0A4Y2GL35_ARAVE</name>
<dbReference type="EMBL" id="BGPR01001420">
    <property type="protein sequence ID" value="GBM53459.1"/>
    <property type="molecule type" value="Genomic_DNA"/>
</dbReference>
<accession>A0A4Y2GL35</accession>
<comment type="caution">
    <text evidence="1">The sequence shown here is derived from an EMBL/GenBank/DDBJ whole genome shotgun (WGS) entry which is preliminary data.</text>
</comment>
<dbReference type="Proteomes" id="UP000499080">
    <property type="component" value="Unassembled WGS sequence"/>
</dbReference>
<organism evidence="1 2">
    <name type="scientific">Araneus ventricosus</name>
    <name type="common">Orbweaver spider</name>
    <name type="synonym">Epeira ventricosa</name>
    <dbReference type="NCBI Taxonomy" id="182803"/>
    <lineage>
        <taxon>Eukaryota</taxon>
        <taxon>Metazoa</taxon>
        <taxon>Ecdysozoa</taxon>
        <taxon>Arthropoda</taxon>
        <taxon>Chelicerata</taxon>
        <taxon>Arachnida</taxon>
        <taxon>Araneae</taxon>
        <taxon>Araneomorphae</taxon>
        <taxon>Entelegynae</taxon>
        <taxon>Araneoidea</taxon>
        <taxon>Araneidae</taxon>
        <taxon>Araneus</taxon>
    </lineage>
</organism>
<gene>
    <name evidence="1" type="ORF">AVEN_238320_1</name>
</gene>
<evidence type="ECO:0000313" key="2">
    <source>
        <dbReference type="Proteomes" id="UP000499080"/>
    </source>
</evidence>
<sequence>MLATWQMAWDDGDTGRLIRNIIPKVSLQPINWTRNEILFFTGHGPFVSPKSQPCRNLILFLWGNRHTNPLCYGLPPHNLLPYDTTQPTTSASMVPQCS</sequence>
<evidence type="ECO:0000313" key="1">
    <source>
        <dbReference type="EMBL" id="GBM53459.1"/>
    </source>
</evidence>
<keyword evidence="2" id="KW-1185">Reference proteome</keyword>
<protein>
    <submittedName>
        <fullName evidence="1">Uncharacterized protein</fullName>
    </submittedName>
</protein>